<organism evidence="2 3">
    <name type="scientific">Auraticoccus cholistanensis</name>
    <dbReference type="NCBI Taxonomy" id="2656650"/>
    <lineage>
        <taxon>Bacteria</taxon>
        <taxon>Bacillati</taxon>
        <taxon>Actinomycetota</taxon>
        <taxon>Actinomycetes</taxon>
        <taxon>Propionibacteriales</taxon>
        <taxon>Propionibacteriaceae</taxon>
        <taxon>Auraticoccus</taxon>
    </lineage>
</organism>
<dbReference type="EMBL" id="WPCU01000005">
    <property type="protein sequence ID" value="MVA75938.1"/>
    <property type="molecule type" value="Genomic_DNA"/>
</dbReference>
<dbReference type="Proteomes" id="UP000435304">
    <property type="component" value="Unassembled WGS sequence"/>
</dbReference>
<proteinExistence type="predicted"/>
<keyword evidence="3" id="KW-1185">Reference proteome</keyword>
<reference evidence="2 3" key="1">
    <citation type="submission" date="2019-12" db="EMBL/GenBank/DDBJ databases">
        <title>Auraticoccus cholistani sp. nov., an actinomycete isolated from soil of Cholistan desert.</title>
        <authorList>
            <person name="Cheema M.T."/>
        </authorList>
    </citation>
    <scope>NUCLEOTIDE SEQUENCE [LARGE SCALE GENOMIC DNA]</scope>
    <source>
        <strain evidence="2 3">F435</strain>
    </source>
</reference>
<feature type="region of interest" description="Disordered" evidence="1">
    <location>
        <begin position="78"/>
        <end position="102"/>
    </location>
</feature>
<dbReference type="AlphaFoldDB" id="A0A6A9UTG4"/>
<accession>A0A6A9UTG4</accession>
<protein>
    <submittedName>
        <fullName evidence="2">Uncharacterized protein</fullName>
    </submittedName>
</protein>
<sequence length="102" mass="11027">MIGRFLAFVLGTLLGVFLVLKVRDLLRRATPEAVAERVGERVTQAQAGLGERVAEFTETFTTAMHEREAELREALGMDEGETEAAAEAGAVGEPRARRAAGR</sequence>
<gene>
    <name evidence="2" type="ORF">GC722_07870</name>
</gene>
<evidence type="ECO:0000313" key="3">
    <source>
        <dbReference type="Proteomes" id="UP000435304"/>
    </source>
</evidence>
<dbReference type="RefSeq" id="WP_156609431.1">
    <property type="nucleotide sequence ID" value="NZ_WPCU01000005.1"/>
</dbReference>
<evidence type="ECO:0000313" key="2">
    <source>
        <dbReference type="EMBL" id="MVA75938.1"/>
    </source>
</evidence>
<name>A0A6A9UTG4_9ACTN</name>
<evidence type="ECO:0000256" key="1">
    <source>
        <dbReference type="SAM" id="MobiDB-lite"/>
    </source>
</evidence>
<comment type="caution">
    <text evidence="2">The sequence shown here is derived from an EMBL/GenBank/DDBJ whole genome shotgun (WGS) entry which is preliminary data.</text>
</comment>